<proteinExistence type="predicted"/>
<name>A0A9X3LCG4_9BACI</name>
<organism evidence="2 3">
    <name type="scientific">Psychrobacillus psychrodurans</name>
    <dbReference type="NCBI Taxonomy" id="126157"/>
    <lineage>
        <taxon>Bacteria</taxon>
        <taxon>Bacillati</taxon>
        <taxon>Bacillota</taxon>
        <taxon>Bacilli</taxon>
        <taxon>Bacillales</taxon>
        <taxon>Bacillaceae</taxon>
        <taxon>Psychrobacillus</taxon>
    </lineage>
</organism>
<dbReference type="AlphaFoldDB" id="A0A9X3LCG4"/>
<dbReference type="RefSeq" id="WP_269923364.1">
    <property type="nucleotide sequence ID" value="NZ_JAMKBI010000021.1"/>
</dbReference>
<keyword evidence="1" id="KW-0472">Membrane</keyword>
<dbReference type="Proteomes" id="UP001152172">
    <property type="component" value="Unassembled WGS sequence"/>
</dbReference>
<feature type="transmembrane region" description="Helical" evidence="1">
    <location>
        <begin position="29"/>
        <end position="49"/>
    </location>
</feature>
<reference evidence="2" key="1">
    <citation type="submission" date="2022-05" db="EMBL/GenBank/DDBJ databases">
        <authorList>
            <person name="Colautti A."/>
            <person name="Iacumin L."/>
        </authorList>
    </citation>
    <scope>NUCLEOTIDE SEQUENCE</scope>
    <source>
        <strain evidence="2">DSM 30747</strain>
    </source>
</reference>
<accession>A0A9X3LCG4</accession>
<keyword evidence="1" id="KW-0812">Transmembrane</keyword>
<gene>
    <name evidence="2" type="ORF">M9R61_19005</name>
</gene>
<keyword evidence="1" id="KW-1133">Transmembrane helix</keyword>
<evidence type="ECO:0000313" key="3">
    <source>
        <dbReference type="Proteomes" id="UP001152172"/>
    </source>
</evidence>
<dbReference type="EMBL" id="JAMKBI010000021">
    <property type="protein sequence ID" value="MCZ8535393.1"/>
    <property type="molecule type" value="Genomic_DNA"/>
</dbReference>
<feature type="transmembrane region" description="Helical" evidence="1">
    <location>
        <begin position="61"/>
        <end position="82"/>
    </location>
</feature>
<comment type="caution">
    <text evidence="2">The sequence shown here is derived from an EMBL/GenBank/DDBJ whole genome shotgun (WGS) entry which is preliminary data.</text>
</comment>
<protein>
    <submittedName>
        <fullName evidence="2">Uncharacterized protein</fullName>
    </submittedName>
</protein>
<keyword evidence="3" id="KW-1185">Reference proteome</keyword>
<evidence type="ECO:0000313" key="2">
    <source>
        <dbReference type="EMBL" id="MCZ8535393.1"/>
    </source>
</evidence>
<sequence>MLNVILLILSLVIVYFSFQLTVGNGMNRLIIGIVLILSIFTYPLTFTFIIEIKPEMDSVGFLILSHLILLLSGIIEVVLGVFTKNKLNKTIK</sequence>
<evidence type="ECO:0000256" key="1">
    <source>
        <dbReference type="SAM" id="Phobius"/>
    </source>
</evidence>